<evidence type="ECO:0000256" key="7">
    <source>
        <dbReference type="ARBA" id="ARBA00022741"/>
    </source>
</evidence>
<evidence type="ECO:0000256" key="10">
    <source>
        <dbReference type="ARBA" id="ARBA00032441"/>
    </source>
</evidence>
<evidence type="ECO:0000256" key="1">
    <source>
        <dbReference type="ARBA" id="ARBA00004496"/>
    </source>
</evidence>
<keyword evidence="12" id="KW-1185">Reference proteome</keyword>
<dbReference type="EMBL" id="CP027665">
    <property type="protein sequence ID" value="AVO38769.1"/>
    <property type="molecule type" value="Genomic_DNA"/>
</dbReference>
<dbReference type="PANTHER" id="PTHR33540:SF2">
    <property type="entry name" value="TRNA THREONYLCARBAMOYLADENOSINE BIOSYNTHESIS PROTEIN TSAE"/>
    <property type="match status" value="1"/>
</dbReference>
<keyword evidence="9" id="KW-0460">Magnesium</keyword>
<dbReference type="Gene3D" id="3.40.50.300">
    <property type="entry name" value="P-loop containing nucleotide triphosphate hydrolases"/>
    <property type="match status" value="1"/>
</dbReference>
<gene>
    <name evidence="11" type="primary">tsaE</name>
    <name evidence="11" type="ORF">C6Y53_14415</name>
</gene>
<protein>
    <recommendedName>
        <fullName evidence="3">tRNA threonylcarbamoyladenosine biosynthesis protein TsaE</fullName>
    </recommendedName>
    <alternativeName>
        <fullName evidence="10">t(6)A37 threonylcarbamoyladenosine biosynthesis protein TsaE</fullName>
    </alternativeName>
</protein>
<keyword evidence="5" id="KW-0819">tRNA processing</keyword>
<comment type="subcellular location">
    <subcellularLocation>
        <location evidence="1">Cytoplasm</location>
    </subcellularLocation>
</comment>
<proteinExistence type="inferred from homology"/>
<dbReference type="GO" id="GO:0005737">
    <property type="term" value="C:cytoplasm"/>
    <property type="evidence" value="ECO:0007669"/>
    <property type="project" value="UniProtKB-SubCell"/>
</dbReference>
<keyword evidence="8" id="KW-0067">ATP-binding</keyword>
<name>A0A2S0MS96_9RHOB</name>
<dbReference type="SUPFAM" id="SSF52540">
    <property type="entry name" value="P-loop containing nucleoside triphosphate hydrolases"/>
    <property type="match status" value="1"/>
</dbReference>
<dbReference type="InterPro" id="IPR027417">
    <property type="entry name" value="P-loop_NTPase"/>
</dbReference>
<evidence type="ECO:0000256" key="8">
    <source>
        <dbReference type="ARBA" id="ARBA00022840"/>
    </source>
</evidence>
<keyword evidence="11" id="KW-0808">Transferase</keyword>
<comment type="similarity">
    <text evidence="2">Belongs to the TsaE family.</text>
</comment>
<keyword evidence="6" id="KW-0479">Metal-binding</keyword>
<dbReference type="PANTHER" id="PTHR33540">
    <property type="entry name" value="TRNA THREONYLCARBAMOYLADENOSINE BIOSYNTHESIS PROTEIN TSAE"/>
    <property type="match status" value="1"/>
</dbReference>
<evidence type="ECO:0000313" key="11">
    <source>
        <dbReference type="EMBL" id="AVO38769.1"/>
    </source>
</evidence>
<sequence>MTTTAPGLTLALGSPDDTTRFAHALGGVLAAGDTVLLDGPVGAGKSFLARALIRSLQEIPEDVPSPTFTLVQTYHTRAGEIWHADLYRLGGPDEIDELGLSEAFDTAICLIEWPDRLGPLVPDNALTLRLDPDSGDEDARHARLRWRDPKWKARLERLRHD</sequence>
<dbReference type="GO" id="GO:0002949">
    <property type="term" value="P:tRNA threonylcarbamoyladenosine modification"/>
    <property type="evidence" value="ECO:0007669"/>
    <property type="project" value="InterPro"/>
</dbReference>
<keyword evidence="7" id="KW-0547">Nucleotide-binding</keyword>
<dbReference type="AlphaFoldDB" id="A0A2S0MS96"/>
<evidence type="ECO:0000256" key="9">
    <source>
        <dbReference type="ARBA" id="ARBA00022842"/>
    </source>
</evidence>
<dbReference type="GO" id="GO:0016740">
    <property type="term" value="F:transferase activity"/>
    <property type="evidence" value="ECO:0007669"/>
    <property type="project" value="UniProtKB-KW"/>
</dbReference>
<dbReference type="InterPro" id="IPR003442">
    <property type="entry name" value="T6A_TsaE"/>
</dbReference>
<dbReference type="NCBIfam" id="TIGR00150">
    <property type="entry name" value="T6A_YjeE"/>
    <property type="match status" value="1"/>
</dbReference>
<evidence type="ECO:0000256" key="6">
    <source>
        <dbReference type="ARBA" id="ARBA00022723"/>
    </source>
</evidence>
<dbReference type="Pfam" id="PF02367">
    <property type="entry name" value="TsaE"/>
    <property type="match status" value="1"/>
</dbReference>
<dbReference type="Proteomes" id="UP000237655">
    <property type="component" value="Chromosome"/>
</dbReference>
<evidence type="ECO:0000256" key="2">
    <source>
        <dbReference type="ARBA" id="ARBA00007599"/>
    </source>
</evidence>
<organism evidence="11 12">
    <name type="scientific">Pukyongiella litopenaei</name>
    <dbReference type="NCBI Taxonomy" id="2605946"/>
    <lineage>
        <taxon>Bacteria</taxon>
        <taxon>Pseudomonadati</taxon>
        <taxon>Pseudomonadota</taxon>
        <taxon>Alphaproteobacteria</taxon>
        <taxon>Rhodobacterales</taxon>
        <taxon>Paracoccaceae</taxon>
        <taxon>Pukyongiella</taxon>
    </lineage>
</organism>
<evidence type="ECO:0000256" key="3">
    <source>
        <dbReference type="ARBA" id="ARBA00019010"/>
    </source>
</evidence>
<dbReference type="RefSeq" id="WP_106473080.1">
    <property type="nucleotide sequence ID" value="NZ_CP027665.1"/>
</dbReference>
<evidence type="ECO:0000256" key="5">
    <source>
        <dbReference type="ARBA" id="ARBA00022694"/>
    </source>
</evidence>
<accession>A0A2S0MS96</accession>
<evidence type="ECO:0000313" key="12">
    <source>
        <dbReference type="Proteomes" id="UP000237655"/>
    </source>
</evidence>
<reference evidence="12" key="1">
    <citation type="submission" date="2018-03" db="EMBL/GenBank/DDBJ databases">
        <title>Genomic analysis of the strain SH-1 isolated from shrimp intestine.</title>
        <authorList>
            <person name="Kim Y.-S."/>
            <person name="Kim S.-E."/>
            <person name="Kim K.-H."/>
        </authorList>
    </citation>
    <scope>NUCLEOTIDE SEQUENCE [LARGE SCALE GENOMIC DNA]</scope>
    <source>
        <strain evidence="12">SH-1</strain>
    </source>
</reference>
<evidence type="ECO:0000256" key="4">
    <source>
        <dbReference type="ARBA" id="ARBA00022490"/>
    </source>
</evidence>
<keyword evidence="4" id="KW-0963">Cytoplasm</keyword>
<dbReference type="GO" id="GO:0005524">
    <property type="term" value="F:ATP binding"/>
    <property type="evidence" value="ECO:0007669"/>
    <property type="project" value="UniProtKB-KW"/>
</dbReference>
<dbReference type="GO" id="GO:0046872">
    <property type="term" value="F:metal ion binding"/>
    <property type="evidence" value="ECO:0007669"/>
    <property type="project" value="UniProtKB-KW"/>
</dbReference>
<dbReference type="KEGG" id="thas:C6Y53_14415"/>